<dbReference type="EMBL" id="RSCE01000003">
    <property type="protein sequence ID" value="RSH84820.1"/>
    <property type="molecule type" value="Genomic_DNA"/>
</dbReference>
<keyword evidence="8" id="KW-1185">Reference proteome</keyword>
<dbReference type="GO" id="GO:0016020">
    <property type="term" value="C:membrane"/>
    <property type="evidence" value="ECO:0007669"/>
    <property type="project" value="UniProtKB-SubCell"/>
</dbReference>
<keyword evidence="4 6" id="KW-0472">Membrane</keyword>
<reference evidence="7 8" key="1">
    <citation type="submission" date="2018-11" db="EMBL/GenBank/DDBJ databases">
        <title>Genome sequence of Apiotrichum porosum DSM 27194.</title>
        <authorList>
            <person name="Aliyu H."/>
            <person name="Gorte O."/>
            <person name="Ochsenreither K."/>
        </authorList>
    </citation>
    <scope>NUCLEOTIDE SEQUENCE [LARGE SCALE GENOMIC DNA]</scope>
    <source>
        <strain evidence="7 8">DSM 27194</strain>
    </source>
</reference>
<evidence type="ECO:0000256" key="4">
    <source>
        <dbReference type="ARBA" id="ARBA00023136"/>
    </source>
</evidence>
<evidence type="ECO:0000313" key="8">
    <source>
        <dbReference type="Proteomes" id="UP000279236"/>
    </source>
</evidence>
<keyword evidence="2 6" id="KW-0812">Transmembrane</keyword>
<accession>A0A427Y1A7</accession>
<feature type="transmembrane region" description="Helical" evidence="6">
    <location>
        <begin position="130"/>
        <end position="154"/>
    </location>
</feature>
<feature type="transmembrane region" description="Helical" evidence="6">
    <location>
        <begin position="198"/>
        <end position="219"/>
    </location>
</feature>
<evidence type="ECO:0000256" key="5">
    <source>
        <dbReference type="SAM" id="MobiDB-lite"/>
    </source>
</evidence>
<evidence type="ECO:0000256" key="3">
    <source>
        <dbReference type="ARBA" id="ARBA00022989"/>
    </source>
</evidence>
<feature type="transmembrane region" description="Helical" evidence="6">
    <location>
        <begin position="56"/>
        <end position="77"/>
    </location>
</feature>
<dbReference type="PANTHER" id="PTHR42109">
    <property type="entry name" value="UNPLACED GENOMIC SCAFFOLD UM_SCAF_CONTIG_1.265, WHOLE GENOME SHOTGUN SEQUENCE"/>
    <property type="match status" value="1"/>
</dbReference>
<dbReference type="RefSeq" id="XP_028478268.1">
    <property type="nucleotide sequence ID" value="XM_028621816.1"/>
</dbReference>
<gene>
    <name evidence="7" type="ORF">EHS24_006348</name>
</gene>
<feature type="transmembrane region" description="Helical" evidence="6">
    <location>
        <begin position="231"/>
        <end position="251"/>
    </location>
</feature>
<dbReference type="OrthoDB" id="2562239at2759"/>
<dbReference type="PANTHER" id="PTHR42109:SF2">
    <property type="entry name" value="INTEGRAL MEMBRANE PROTEIN"/>
    <property type="match status" value="1"/>
</dbReference>
<dbReference type="InterPro" id="IPR007568">
    <property type="entry name" value="RTA1"/>
</dbReference>
<evidence type="ECO:0000313" key="7">
    <source>
        <dbReference type="EMBL" id="RSH84820.1"/>
    </source>
</evidence>
<name>A0A427Y1A7_9TREE</name>
<comment type="subcellular location">
    <subcellularLocation>
        <location evidence="1">Membrane</location>
        <topology evidence="1">Multi-pass membrane protein</topology>
    </subcellularLocation>
</comment>
<feature type="transmembrane region" description="Helical" evidence="6">
    <location>
        <begin position="27"/>
        <end position="49"/>
    </location>
</feature>
<comment type="caution">
    <text evidence="7">The sequence shown here is derived from an EMBL/GenBank/DDBJ whole genome shotgun (WGS) entry which is preliminary data.</text>
</comment>
<feature type="transmembrane region" description="Helical" evidence="6">
    <location>
        <begin position="89"/>
        <end position="110"/>
    </location>
</feature>
<evidence type="ECO:0000256" key="2">
    <source>
        <dbReference type="ARBA" id="ARBA00022692"/>
    </source>
</evidence>
<dbReference type="AlphaFoldDB" id="A0A427Y1A7"/>
<feature type="region of interest" description="Disordered" evidence="5">
    <location>
        <begin position="262"/>
        <end position="287"/>
    </location>
</feature>
<dbReference type="GeneID" id="39590891"/>
<feature type="transmembrane region" description="Helical" evidence="6">
    <location>
        <begin position="166"/>
        <end position="186"/>
    </location>
</feature>
<sequence length="287" mass="32027">MSSSTEQTEAYLNELNFTGGFPISSDLAPSIIFAIVYAALIPVVTYRWFRRESRTLLLIRPTLFVSTRLATWIMRGIMAKTSYGQNELIGELVLVSIGFLFLISPIIELWKRHVLSEVSMADRPRWVATLTKICQLVLLAAVITAVVGASMMSYDTSTTTINALRRVSYILSMVVVVITLLGVVYTHFHFTLNTRGTAFLVWVCAVCTICSVYRIVQIFSTNPDSAVRSHAAFYVLQAAMEVLAVVPLLAINMNAMFPGENDHSEHSSVQDVENQYKEAPTQEAPRY</sequence>
<organism evidence="7 8">
    <name type="scientific">Apiotrichum porosum</name>
    <dbReference type="NCBI Taxonomy" id="105984"/>
    <lineage>
        <taxon>Eukaryota</taxon>
        <taxon>Fungi</taxon>
        <taxon>Dikarya</taxon>
        <taxon>Basidiomycota</taxon>
        <taxon>Agaricomycotina</taxon>
        <taxon>Tremellomycetes</taxon>
        <taxon>Trichosporonales</taxon>
        <taxon>Trichosporonaceae</taxon>
        <taxon>Apiotrichum</taxon>
    </lineage>
</organism>
<dbReference type="Proteomes" id="UP000279236">
    <property type="component" value="Unassembled WGS sequence"/>
</dbReference>
<keyword evidence="3 6" id="KW-1133">Transmembrane helix</keyword>
<evidence type="ECO:0000256" key="6">
    <source>
        <dbReference type="SAM" id="Phobius"/>
    </source>
</evidence>
<evidence type="ECO:0000256" key="1">
    <source>
        <dbReference type="ARBA" id="ARBA00004141"/>
    </source>
</evidence>
<dbReference type="Pfam" id="PF04479">
    <property type="entry name" value="RTA1"/>
    <property type="match status" value="1"/>
</dbReference>
<protein>
    <submittedName>
        <fullName evidence="7">Uncharacterized protein</fullName>
    </submittedName>
</protein>
<proteinExistence type="predicted"/>